<dbReference type="PANTHER" id="PTHR48106:SF13">
    <property type="entry name" value="QUINONE OXIDOREDUCTASE-RELATED"/>
    <property type="match status" value="1"/>
</dbReference>
<protein>
    <submittedName>
        <fullName evidence="4">Quinone oxidoreductase</fullName>
    </submittedName>
</protein>
<sequence>MIRSIRLHRPGGPDALTIDRIDLPPPGAGELRIRHAAAGVNYVDVYHRTGLYPLPALPAVLGVEAAGTVEAVGPGVSGFAVGDRVAWAGLPAGGYAEARLLPAERAVRLPDGVEPVAAASLLLRGITAHMLLTRVHPVGPGSVLLVHSAAGGLGLVLTQWAKSLGATVIGTVGSPDKGAIARDHGLDHAILYRDTDFVAEVRALTGGRGVDFAVDGIGGNTLKRTLDAVRPFGTVASVGQAAGPIPALEVTEIGPRRSLSLSRPSVFGYMADPATYRAAATEVLGRVAGGLRAGPVTVLPLERAAEAHRTLEGRGSGGVLVLVP</sequence>
<dbReference type="InterPro" id="IPR013149">
    <property type="entry name" value="ADH-like_C"/>
</dbReference>
<dbReference type="RefSeq" id="WP_126997323.1">
    <property type="nucleotide sequence ID" value="NZ_JBNPXW010000010.1"/>
</dbReference>
<keyword evidence="5" id="KW-1185">Reference proteome</keyword>
<dbReference type="InterPro" id="IPR013154">
    <property type="entry name" value="ADH-like_N"/>
</dbReference>
<dbReference type="GO" id="GO:0035925">
    <property type="term" value="F:mRNA 3'-UTR AU-rich region binding"/>
    <property type="evidence" value="ECO:0007669"/>
    <property type="project" value="TreeGrafter"/>
</dbReference>
<dbReference type="EMBL" id="RZIJ01000006">
    <property type="protein sequence ID" value="RUQ72890.1"/>
    <property type="molecule type" value="Genomic_DNA"/>
</dbReference>
<dbReference type="CDD" id="cd05286">
    <property type="entry name" value="QOR2"/>
    <property type="match status" value="1"/>
</dbReference>
<dbReference type="OrthoDB" id="9805883at2"/>
<proteinExistence type="predicted"/>
<dbReference type="AlphaFoldDB" id="A0A433JAM8"/>
<reference evidence="4 5" key="1">
    <citation type="submission" date="2018-12" db="EMBL/GenBank/DDBJ databases">
        <authorList>
            <person name="Yang Y."/>
        </authorList>
    </citation>
    <scope>NUCLEOTIDE SEQUENCE [LARGE SCALE GENOMIC DNA]</scope>
    <source>
        <strain evidence="4 5">GSF71</strain>
    </source>
</reference>
<evidence type="ECO:0000313" key="5">
    <source>
        <dbReference type="Proteomes" id="UP000280346"/>
    </source>
</evidence>
<dbReference type="PANTHER" id="PTHR48106">
    <property type="entry name" value="QUINONE OXIDOREDUCTASE PIG3-RELATED"/>
    <property type="match status" value="1"/>
</dbReference>
<dbReference type="Pfam" id="PF08240">
    <property type="entry name" value="ADH_N"/>
    <property type="match status" value="1"/>
</dbReference>
<dbReference type="Proteomes" id="UP000280346">
    <property type="component" value="Unassembled WGS sequence"/>
</dbReference>
<dbReference type="Pfam" id="PF00107">
    <property type="entry name" value="ADH_zinc_N"/>
    <property type="match status" value="1"/>
</dbReference>
<dbReference type="SMART" id="SM00829">
    <property type="entry name" value="PKS_ER"/>
    <property type="match status" value="1"/>
</dbReference>
<evidence type="ECO:0000313" key="4">
    <source>
        <dbReference type="EMBL" id="RUQ72890.1"/>
    </source>
</evidence>
<dbReference type="GO" id="GO:0005829">
    <property type="term" value="C:cytosol"/>
    <property type="evidence" value="ECO:0007669"/>
    <property type="project" value="TreeGrafter"/>
</dbReference>
<evidence type="ECO:0000256" key="1">
    <source>
        <dbReference type="ARBA" id="ARBA00022857"/>
    </source>
</evidence>
<comment type="caution">
    <text evidence="4">The sequence shown here is derived from an EMBL/GenBank/DDBJ whole genome shotgun (WGS) entry which is preliminary data.</text>
</comment>
<gene>
    <name evidence="4" type="ORF">EJ913_10020</name>
</gene>
<dbReference type="InterPro" id="IPR047618">
    <property type="entry name" value="QOR-like"/>
</dbReference>
<dbReference type="InterPro" id="IPR020843">
    <property type="entry name" value="ER"/>
</dbReference>
<dbReference type="SUPFAM" id="SSF51735">
    <property type="entry name" value="NAD(P)-binding Rossmann-fold domains"/>
    <property type="match status" value="1"/>
</dbReference>
<dbReference type="GO" id="GO:0003960">
    <property type="term" value="F:quinone reductase (NADPH) activity"/>
    <property type="evidence" value="ECO:0007669"/>
    <property type="project" value="InterPro"/>
</dbReference>
<feature type="domain" description="Enoyl reductase (ER)" evidence="3">
    <location>
        <begin position="11"/>
        <end position="322"/>
    </location>
</feature>
<name>A0A433JAM8_9PROT</name>
<dbReference type="InterPro" id="IPR011032">
    <property type="entry name" value="GroES-like_sf"/>
</dbReference>
<keyword evidence="2" id="KW-0560">Oxidoreductase</keyword>
<dbReference type="InterPro" id="IPR036291">
    <property type="entry name" value="NAD(P)-bd_dom_sf"/>
</dbReference>
<evidence type="ECO:0000256" key="2">
    <source>
        <dbReference type="ARBA" id="ARBA00023002"/>
    </source>
</evidence>
<dbReference type="GO" id="GO:0070402">
    <property type="term" value="F:NADPH binding"/>
    <property type="evidence" value="ECO:0007669"/>
    <property type="project" value="TreeGrafter"/>
</dbReference>
<keyword evidence="1" id="KW-0521">NADP</keyword>
<dbReference type="Gene3D" id="3.90.180.10">
    <property type="entry name" value="Medium-chain alcohol dehydrogenases, catalytic domain"/>
    <property type="match status" value="1"/>
</dbReference>
<dbReference type="Gene3D" id="3.40.50.720">
    <property type="entry name" value="NAD(P)-binding Rossmann-like Domain"/>
    <property type="match status" value="1"/>
</dbReference>
<organism evidence="4 5">
    <name type="scientific">Azospirillum doebereinerae</name>
    <dbReference type="NCBI Taxonomy" id="92933"/>
    <lineage>
        <taxon>Bacteria</taxon>
        <taxon>Pseudomonadati</taxon>
        <taxon>Pseudomonadota</taxon>
        <taxon>Alphaproteobacteria</taxon>
        <taxon>Rhodospirillales</taxon>
        <taxon>Azospirillaceae</taxon>
        <taxon>Azospirillum</taxon>
    </lineage>
</organism>
<evidence type="ECO:0000259" key="3">
    <source>
        <dbReference type="SMART" id="SM00829"/>
    </source>
</evidence>
<dbReference type="SUPFAM" id="SSF50129">
    <property type="entry name" value="GroES-like"/>
    <property type="match status" value="1"/>
</dbReference>
<accession>A0A433JAM8</accession>